<name>A0AAV2RLW1_MEGNR</name>
<feature type="signal peptide" evidence="1">
    <location>
        <begin position="1"/>
        <end position="20"/>
    </location>
</feature>
<keyword evidence="4" id="KW-1185">Reference proteome</keyword>
<evidence type="ECO:0000313" key="3">
    <source>
        <dbReference type="EMBL" id="CAL4126674.1"/>
    </source>
</evidence>
<evidence type="ECO:0000313" key="4">
    <source>
        <dbReference type="Proteomes" id="UP001497623"/>
    </source>
</evidence>
<dbReference type="Gene3D" id="3.10.100.10">
    <property type="entry name" value="Mannose-Binding Protein A, subunit A"/>
    <property type="match status" value="1"/>
</dbReference>
<accession>A0AAV2RLW1</accession>
<evidence type="ECO:0000256" key="1">
    <source>
        <dbReference type="SAM" id="SignalP"/>
    </source>
</evidence>
<dbReference type="AlphaFoldDB" id="A0AAV2RLW1"/>
<keyword evidence="1" id="KW-0732">Signal</keyword>
<dbReference type="PROSITE" id="PS50041">
    <property type="entry name" value="C_TYPE_LECTIN_2"/>
    <property type="match status" value="1"/>
</dbReference>
<feature type="chain" id="PRO_5043573262" description="C-type lectin domain-containing protein" evidence="1">
    <location>
        <begin position="21"/>
        <end position="239"/>
    </location>
</feature>
<dbReference type="Proteomes" id="UP001497623">
    <property type="component" value="Unassembled WGS sequence"/>
</dbReference>
<dbReference type="SUPFAM" id="SSF56436">
    <property type="entry name" value="C-type lectin-like"/>
    <property type="match status" value="1"/>
</dbReference>
<dbReference type="InterPro" id="IPR001304">
    <property type="entry name" value="C-type_lectin-like"/>
</dbReference>
<dbReference type="SMART" id="SM00034">
    <property type="entry name" value="CLECT"/>
    <property type="match status" value="1"/>
</dbReference>
<feature type="domain" description="C-type lectin" evidence="2">
    <location>
        <begin position="30"/>
        <end position="146"/>
    </location>
</feature>
<proteinExistence type="predicted"/>
<evidence type="ECO:0000259" key="2">
    <source>
        <dbReference type="PROSITE" id="PS50041"/>
    </source>
</evidence>
<dbReference type="InterPro" id="IPR016187">
    <property type="entry name" value="CTDL_fold"/>
</dbReference>
<dbReference type="Pfam" id="PF00059">
    <property type="entry name" value="Lectin_C"/>
    <property type="match status" value="1"/>
</dbReference>
<sequence length="239" mass="25782">TVDKMTIQFLLAIGLALATAQDCPESFTQFGSYCFHQDLNSYHAHGSAVEFCASMSSTLPYPTGDLGEWQTAVAEALNSVDCGGRGRFGGATLENDGKWYWPDGSPVQEDAWISGDYSDGDSCSLIYCSGLMYDISCSYNREVLCQAPLMTTTTTELTTTTSSVPLEGLTCYSCLDCPAVDETTTTISSDDYKACATAYSSESGMFLRFAVTQLHKDGECVDDGTLLKCFCTTNLCNNV</sequence>
<comment type="caution">
    <text evidence="3">The sequence shown here is derived from an EMBL/GenBank/DDBJ whole genome shotgun (WGS) entry which is preliminary data.</text>
</comment>
<dbReference type="EMBL" id="CAXKWB010024763">
    <property type="protein sequence ID" value="CAL4126674.1"/>
    <property type="molecule type" value="Genomic_DNA"/>
</dbReference>
<protein>
    <recommendedName>
        <fullName evidence="2">C-type lectin domain-containing protein</fullName>
    </recommendedName>
</protein>
<feature type="non-terminal residue" evidence="3">
    <location>
        <position position="1"/>
    </location>
</feature>
<gene>
    <name evidence="3" type="ORF">MNOR_LOCUS25664</name>
</gene>
<dbReference type="InterPro" id="IPR016186">
    <property type="entry name" value="C-type_lectin-like/link_sf"/>
</dbReference>
<reference evidence="3 4" key="1">
    <citation type="submission" date="2024-05" db="EMBL/GenBank/DDBJ databases">
        <authorList>
            <person name="Wallberg A."/>
        </authorList>
    </citation>
    <scope>NUCLEOTIDE SEQUENCE [LARGE SCALE GENOMIC DNA]</scope>
</reference>
<organism evidence="3 4">
    <name type="scientific">Meganyctiphanes norvegica</name>
    <name type="common">Northern krill</name>
    <name type="synonym">Thysanopoda norvegica</name>
    <dbReference type="NCBI Taxonomy" id="48144"/>
    <lineage>
        <taxon>Eukaryota</taxon>
        <taxon>Metazoa</taxon>
        <taxon>Ecdysozoa</taxon>
        <taxon>Arthropoda</taxon>
        <taxon>Crustacea</taxon>
        <taxon>Multicrustacea</taxon>
        <taxon>Malacostraca</taxon>
        <taxon>Eumalacostraca</taxon>
        <taxon>Eucarida</taxon>
        <taxon>Euphausiacea</taxon>
        <taxon>Euphausiidae</taxon>
        <taxon>Meganyctiphanes</taxon>
    </lineage>
</organism>